<dbReference type="PANTHER" id="PTHR23026">
    <property type="entry name" value="NADPH NITROREDUCTASE"/>
    <property type="match status" value="1"/>
</dbReference>
<evidence type="ECO:0000256" key="2">
    <source>
        <dbReference type="ARBA" id="ARBA00022643"/>
    </source>
</evidence>
<dbReference type="EMBL" id="JAWLUP010000009">
    <property type="protein sequence ID" value="MDV7264281.1"/>
    <property type="molecule type" value="Genomic_DNA"/>
</dbReference>
<dbReference type="CDD" id="cd02136">
    <property type="entry name" value="PnbA_NfnB-like"/>
    <property type="match status" value="1"/>
</dbReference>
<dbReference type="Gene3D" id="3.40.109.10">
    <property type="entry name" value="NADH Oxidase"/>
    <property type="match status" value="1"/>
</dbReference>
<dbReference type="InterPro" id="IPR029479">
    <property type="entry name" value="Nitroreductase"/>
</dbReference>
<evidence type="ECO:0000313" key="5">
    <source>
        <dbReference type="EMBL" id="MDV7264281.1"/>
    </source>
</evidence>
<dbReference type="GO" id="GO:0016491">
    <property type="term" value="F:oxidoreductase activity"/>
    <property type="evidence" value="ECO:0007669"/>
    <property type="project" value="UniProtKB-KW"/>
</dbReference>
<keyword evidence="3" id="KW-0560">Oxidoreductase</keyword>
<dbReference type="SUPFAM" id="SSF55469">
    <property type="entry name" value="FMN-dependent nitroreductase-like"/>
    <property type="match status" value="1"/>
</dbReference>
<gene>
    <name evidence="5" type="ORF">R4315_06955</name>
</gene>
<protein>
    <submittedName>
        <fullName evidence="5">Nitroreductase</fullName>
    </submittedName>
</protein>
<accession>A0AAE4UWK2</accession>
<sequence length="234" mass="26108">MTRHLVEPVTAGHEVLHTLMESRWSCRGFRPDPVPREVITAILDTARRAPSWCNTQPWHLHIAEAEATNRFRAALTEHVGQAPAENPDIPFPKAYEGVYQERRRASGWQLYESVGIAKGDRIASARQMMRNFELFDAPHVAIVTTEAALGTYGAVDCGVFVNSFLLAAHSHGIGTIPQAALASQAPFIREFFDIPEGRQVLLGISFGYPDTDHPINSYRTERQSSDEVVTWLES</sequence>
<dbReference type="RefSeq" id="WP_213576617.1">
    <property type="nucleotide sequence ID" value="NZ_JAWLUP010000009.1"/>
</dbReference>
<proteinExistence type="predicted"/>
<reference evidence="5" key="1">
    <citation type="submission" date="2023-10" db="EMBL/GenBank/DDBJ databases">
        <title>Development of a sustainable strategy for remediation of hydrocarbon-contaminated territories based on the waste exchange concept.</title>
        <authorList>
            <person name="Krivoruchko A."/>
        </authorList>
    </citation>
    <scope>NUCLEOTIDE SEQUENCE</scope>
    <source>
        <strain evidence="5">IEGM 68</strain>
    </source>
</reference>
<dbReference type="InterPro" id="IPR050627">
    <property type="entry name" value="Nitroreductase/BluB"/>
</dbReference>
<keyword evidence="2" id="KW-0288">FMN</keyword>
<dbReference type="AlphaFoldDB" id="A0AAE4UWK2"/>
<keyword evidence="1" id="KW-0285">Flavoprotein</keyword>
<dbReference type="Pfam" id="PF00881">
    <property type="entry name" value="Nitroreductase"/>
    <property type="match status" value="1"/>
</dbReference>
<evidence type="ECO:0000313" key="6">
    <source>
        <dbReference type="Proteomes" id="UP001185863"/>
    </source>
</evidence>
<evidence type="ECO:0000259" key="4">
    <source>
        <dbReference type="Pfam" id="PF00881"/>
    </source>
</evidence>
<feature type="domain" description="Nitroreductase" evidence="4">
    <location>
        <begin position="21"/>
        <end position="208"/>
    </location>
</feature>
<comment type="caution">
    <text evidence="5">The sequence shown here is derived from an EMBL/GenBank/DDBJ whole genome shotgun (WGS) entry which is preliminary data.</text>
</comment>
<evidence type="ECO:0000256" key="1">
    <source>
        <dbReference type="ARBA" id="ARBA00022630"/>
    </source>
</evidence>
<dbReference type="PANTHER" id="PTHR23026:SF90">
    <property type="entry name" value="IODOTYROSINE DEIODINASE 1"/>
    <property type="match status" value="1"/>
</dbReference>
<organism evidence="5 6">
    <name type="scientific">Rhodococcus oxybenzonivorans</name>
    <dbReference type="NCBI Taxonomy" id="1990687"/>
    <lineage>
        <taxon>Bacteria</taxon>
        <taxon>Bacillati</taxon>
        <taxon>Actinomycetota</taxon>
        <taxon>Actinomycetes</taxon>
        <taxon>Mycobacteriales</taxon>
        <taxon>Nocardiaceae</taxon>
        <taxon>Rhodococcus</taxon>
    </lineage>
</organism>
<evidence type="ECO:0000256" key="3">
    <source>
        <dbReference type="ARBA" id="ARBA00023002"/>
    </source>
</evidence>
<name>A0AAE4UWK2_9NOCA</name>
<dbReference type="Proteomes" id="UP001185863">
    <property type="component" value="Unassembled WGS sequence"/>
</dbReference>
<dbReference type="InterPro" id="IPR000415">
    <property type="entry name" value="Nitroreductase-like"/>
</dbReference>